<dbReference type="GO" id="GO:0016746">
    <property type="term" value="F:acyltransferase activity"/>
    <property type="evidence" value="ECO:0007669"/>
    <property type="project" value="UniProtKB-KW"/>
</dbReference>
<dbReference type="InterPro" id="IPR050879">
    <property type="entry name" value="Acyltransferase_3"/>
</dbReference>
<evidence type="ECO:0000313" key="3">
    <source>
        <dbReference type="EMBL" id="MFD2238879.1"/>
    </source>
</evidence>
<dbReference type="RefSeq" id="WP_209737331.1">
    <property type="nucleotide sequence ID" value="NZ_CP072611.1"/>
</dbReference>
<dbReference type="Proteomes" id="UP001597371">
    <property type="component" value="Unassembled WGS sequence"/>
</dbReference>
<name>A0ABW5CNX6_9HYPH</name>
<dbReference type="EC" id="2.3.-.-" evidence="3"/>
<feature type="transmembrane region" description="Helical" evidence="1">
    <location>
        <begin position="137"/>
        <end position="159"/>
    </location>
</feature>
<keyword evidence="3" id="KW-0012">Acyltransferase</keyword>
<feature type="transmembrane region" description="Helical" evidence="1">
    <location>
        <begin position="199"/>
        <end position="217"/>
    </location>
</feature>
<feature type="transmembrane region" description="Helical" evidence="1">
    <location>
        <begin position="286"/>
        <end position="304"/>
    </location>
</feature>
<gene>
    <name evidence="3" type="ORF">ACFSKQ_15600</name>
</gene>
<dbReference type="Pfam" id="PF01757">
    <property type="entry name" value="Acyl_transf_3"/>
    <property type="match status" value="1"/>
</dbReference>
<proteinExistence type="predicted"/>
<evidence type="ECO:0000313" key="4">
    <source>
        <dbReference type="Proteomes" id="UP001597371"/>
    </source>
</evidence>
<dbReference type="PANTHER" id="PTHR23028:SF53">
    <property type="entry name" value="ACYL_TRANSF_3 DOMAIN-CONTAINING PROTEIN"/>
    <property type="match status" value="1"/>
</dbReference>
<sequence>MHYRTFDLWRFVAAMLIMVYHYLYFAPIELWNVLGPIVRRPQALLDLFFMISGFLVMTRYGRGMESAADFAGFLRRRLATLYPLHLLTLAFFVPIALAGAAGLMTLNNPARWDLSLLPLHLTLTHAWGLRDELAFNFPSWSLSAELLCYLLFPAILLLHRRLGPRGLLVALLAWVVAVELLWASGRLGEEHWSRANNFGAYRALIGFLAGCLVALAVEARRVAVTRLWPGQAVLLLAVALMLVEAPPLLPIATLALALFLAAAAETARPCATLFLAAWSPLLRTSFGIYLWHMVFAAIFYQLLWNKLFAGAGSTAFLAYTLLPVTFTMAAAFLSRPFERWAYALLTGGERARQGVAAA</sequence>
<reference evidence="4" key="1">
    <citation type="journal article" date="2019" name="Int. J. Syst. Evol. Microbiol.">
        <title>The Global Catalogue of Microorganisms (GCM) 10K type strain sequencing project: providing services to taxonomists for standard genome sequencing and annotation.</title>
        <authorList>
            <consortium name="The Broad Institute Genomics Platform"/>
            <consortium name="The Broad Institute Genome Sequencing Center for Infectious Disease"/>
            <person name="Wu L."/>
            <person name="Ma J."/>
        </authorList>
    </citation>
    <scope>NUCLEOTIDE SEQUENCE [LARGE SCALE GENOMIC DNA]</scope>
    <source>
        <strain evidence="4">ZS-35-S2</strain>
    </source>
</reference>
<keyword evidence="3" id="KW-0808">Transferase</keyword>
<dbReference type="InterPro" id="IPR002656">
    <property type="entry name" value="Acyl_transf_3_dom"/>
</dbReference>
<keyword evidence="1" id="KW-1133">Transmembrane helix</keyword>
<protein>
    <submittedName>
        <fullName evidence="3">Acyltransferase family protein</fullName>
        <ecNumber evidence="3">2.3.-.-</ecNumber>
    </submittedName>
</protein>
<evidence type="ECO:0000256" key="1">
    <source>
        <dbReference type="SAM" id="Phobius"/>
    </source>
</evidence>
<accession>A0ABW5CNX6</accession>
<feature type="transmembrane region" description="Helical" evidence="1">
    <location>
        <begin position="82"/>
        <end position="106"/>
    </location>
</feature>
<evidence type="ECO:0000259" key="2">
    <source>
        <dbReference type="Pfam" id="PF01757"/>
    </source>
</evidence>
<dbReference type="EMBL" id="JBHUIJ010000022">
    <property type="protein sequence ID" value="MFD2238879.1"/>
    <property type="molecule type" value="Genomic_DNA"/>
</dbReference>
<feature type="transmembrane region" description="Helical" evidence="1">
    <location>
        <begin position="7"/>
        <end position="23"/>
    </location>
</feature>
<keyword evidence="4" id="KW-1185">Reference proteome</keyword>
<feature type="transmembrane region" description="Helical" evidence="1">
    <location>
        <begin position="316"/>
        <end position="333"/>
    </location>
</feature>
<keyword evidence="1" id="KW-0472">Membrane</keyword>
<feature type="transmembrane region" description="Helical" evidence="1">
    <location>
        <begin position="166"/>
        <end position="187"/>
    </location>
</feature>
<feature type="transmembrane region" description="Helical" evidence="1">
    <location>
        <begin position="248"/>
        <end position="265"/>
    </location>
</feature>
<organism evidence="3 4">
    <name type="scientific">Aureimonas populi</name>
    <dbReference type="NCBI Taxonomy" id="1701758"/>
    <lineage>
        <taxon>Bacteria</taxon>
        <taxon>Pseudomonadati</taxon>
        <taxon>Pseudomonadota</taxon>
        <taxon>Alphaproteobacteria</taxon>
        <taxon>Hyphomicrobiales</taxon>
        <taxon>Aurantimonadaceae</taxon>
        <taxon>Aureimonas</taxon>
    </lineage>
</organism>
<dbReference type="PANTHER" id="PTHR23028">
    <property type="entry name" value="ACETYLTRANSFERASE"/>
    <property type="match status" value="1"/>
</dbReference>
<feature type="transmembrane region" description="Helical" evidence="1">
    <location>
        <begin position="224"/>
        <end position="242"/>
    </location>
</feature>
<comment type="caution">
    <text evidence="3">The sequence shown here is derived from an EMBL/GenBank/DDBJ whole genome shotgun (WGS) entry which is preliminary data.</text>
</comment>
<feature type="transmembrane region" description="Helical" evidence="1">
    <location>
        <begin position="43"/>
        <end position="61"/>
    </location>
</feature>
<feature type="domain" description="Acyltransferase 3" evidence="2">
    <location>
        <begin position="6"/>
        <end position="329"/>
    </location>
</feature>
<keyword evidence="1" id="KW-0812">Transmembrane</keyword>